<keyword evidence="7" id="KW-1185">Reference proteome</keyword>
<feature type="domain" description="RlmL ferredoxin-like" evidence="5">
    <location>
        <begin position="35"/>
        <end position="87"/>
    </location>
</feature>
<proteinExistence type="predicted"/>
<name>A0A813FE25_POLGL</name>
<comment type="caution">
    <text evidence="6">The sequence shown here is derived from an EMBL/GenBank/DDBJ whole genome shotgun (WGS) entry which is preliminary data.</text>
</comment>
<feature type="region of interest" description="Disordered" evidence="3">
    <location>
        <begin position="123"/>
        <end position="164"/>
    </location>
</feature>
<feature type="compositionally biased region" description="Basic and acidic residues" evidence="3">
    <location>
        <begin position="123"/>
        <end position="141"/>
    </location>
</feature>
<dbReference type="InterPro" id="IPR000241">
    <property type="entry name" value="RlmKL-like_Mtase"/>
</dbReference>
<dbReference type="InterPro" id="IPR029063">
    <property type="entry name" value="SAM-dependent_MTases_sf"/>
</dbReference>
<feature type="region of interest" description="Disordered" evidence="3">
    <location>
        <begin position="375"/>
        <end position="403"/>
    </location>
</feature>
<evidence type="ECO:0000256" key="3">
    <source>
        <dbReference type="SAM" id="MobiDB-lite"/>
    </source>
</evidence>
<dbReference type="EMBL" id="CAJNNV010025055">
    <property type="protein sequence ID" value="CAE8611882.1"/>
    <property type="molecule type" value="Genomic_DNA"/>
</dbReference>
<dbReference type="Proteomes" id="UP000654075">
    <property type="component" value="Unassembled WGS sequence"/>
</dbReference>
<feature type="region of interest" description="Disordered" evidence="3">
    <location>
        <begin position="515"/>
        <end position="539"/>
    </location>
</feature>
<feature type="compositionally biased region" description="Basic and acidic residues" evidence="3">
    <location>
        <begin position="530"/>
        <end position="539"/>
    </location>
</feature>
<dbReference type="InterPro" id="IPR053943">
    <property type="entry name" value="RlmKL-like_Mtase_CS"/>
</dbReference>
<dbReference type="CDD" id="cd11715">
    <property type="entry name" value="THUMP_AdoMetMT"/>
    <property type="match status" value="1"/>
</dbReference>
<feature type="domain" description="Ribosomal RNA large subunit methyltransferase K/L-like methyltransferase" evidence="4">
    <location>
        <begin position="245"/>
        <end position="367"/>
    </location>
</feature>
<keyword evidence="1" id="KW-0489">Methyltransferase</keyword>
<evidence type="ECO:0000259" key="5">
    <source>
        <dbReference type="Pfam" id="PF22020"/>
    </source>
</evidence>
<dbReference type="GO" id="GO:0043527">
    <property type="term" value="C:tRNA methyltransferase complex"/>
    <property type="evidence" value="ECO:0007669"/>
    <property type="project" value="UniProtKB-ARBA"/>
</dbReference>
<dbReference type="AlphaFoldDB" id="A0A813FE25"/>
<evidence type="ECO:0000259" key="4">
    <source>
        <dbReference type="Pfam" id="PF01170"/>
    </source>
</evidence>
<accession>A0A813FE25</accession>
<evidence type="ECO:0000256" key="1">
    <source>
        <dbReference type="ARBA" id="ARBA00022603"/>
    </source>
</evidence>
<dbReference type="OrthoDB" id="428012at2759"/>
<evidence type="ECO:0000313" key="7">
    <source>
        <dbReference type="Proteomes" id="UP000654075"/>
    </source>
</evidence>
<dbReference type="PANTHER" id="PTHR47313:SF1">
    <property type="entry name" value="RIBOSOMAL RNA LARGE SUBUNIT METHYLTRANSFERASE K_L"/>
    <property type="match status" value="1"/>
</dbReference>
<dbReference type="Pfam" id="PF22020">
    <property type="entry name" value="RlmL_1st"/>
    <property type="match status" value="1"/>
</dbReference>
<sequence>MCRAAIAQLRNVRAPLRSSPKMAVGHAAGKAIRRIFLVSSPGLERSLEKELQVLGVPGRLESMPGGVMVHGTMESLWRACLQSRVAESAYLGLGDPFHASDVRSLDKGLRRLPFEECLRLRSQDASEKADESRRKPRIDEHSELEDALALPAPPPVTSEVKVSSEKSRLYHTGLVKERVLEAIKQRSVAKEPRETGVQEASQKVREVSGGSVALSPSTLLPEVRIRLRHDECQVSVSASGLLHQRGYRKAVSEASVRETLAAACVMASPLLRRLTAAAHNDEELVLWDPFCGSGTLLLEALGIVLGQTPGDQAKTYPFTSFPCHSQQAYSDLSAVLAPSPHPALSRLTLLGTDSSEEQIDRAGRNFKRFLRRARLPPPASDPSAVDGADSQVGSEVYAREDPEELRRRLPCRVQFAQGTAAKIAHSLEGRPVMIMTNVPWGIASGWQENPETGLPEAMEAYGQLGRMLRQHKADWRGVFCLVAGVEDFKQHTGLDWTSELRFLNGSRWVDLLQWTGKSQRGPGGSAPPRPRSDGPRGPR</sequence>
<dbReference type="Gene3D" id="3.30.2130.30">
    <property type="match status" value="1"/>
</dbReference>
<protein>
    <submittedName>
        <fullName evidence="6">Uncharacterized protein</fullName>
    </submittedName>
</protein>
<organism evidence="6 7">
    <name type="scientific">Polarella glacialis</name>
    <name type="common">Dinoflagellate</name>
    <dbReference type="NCBI Taxonomy" id="89957"/>
    <lineage>
        <taxon>Eukaryota</taxon>
        <taxon>Sar</taxon>
        <taxon>Alveolata</taxon>
        <taxon>Dinophyceae</taxon>
        <taxon>Suessiales</taxon>
        <taxon>Suessiaceae</taxon>
        <taxon>Polarella</taxon>
    </lineage>
</organism>
<dbReference type="GO" id="GO:0008990">
    <property type="term" value="F:rRNA (guanine-N2-)-methyltransferase activity"/>
    <property type="evidence" value="ECO:0007669"/>
    <property type="project" value="TreeGrafter"/>
</dbReference>
<gene>
    <name evidence="6" type="ORF">PGLA1383_LOCUS29683</name>
</gene>
<dbReference type="InterPro" id="IPR054170">
    <property type="entry name" value="RlmL_1st"/>
</dbReference>
<dbReference type="PROSITE" id="PS01261">
    <property type="entry name" value="UPF0020"/>
    <property type="match status" value="1"/>
</dbReference>
<keyword evidence="2" id="KW-0808">Transferase</keyword>
<evidence type="ECO:0000256" key="2">
    <source>
        <dbReference type="ARBA" id="ARBA00022679"/>
    </source>
</evidence>
<dbReference type="Pfam" id="PF01170">
    <property type="entry name" value="UPF0020"/>
    <property type="match status" value="1"/>
</dbReference>
<dbReference type="Gene3D" id="3.40.50.150">
    <property type="entry name" value="Vaccinia Virus protein VP39"/>
    <property type="match status" value="1"/>
</dbReference>
<evidence type="ECO:0000313" key="6">
    <source>
        <dbReference type="EMBL" id="CAE8611882.1"/>
    </source>
</evidence>
<reference evidence="6" key="1">
    <citation type="submission" date="2021-02" db="EMBL/GenBank/DDBJ databases">
        <authorList>
            <person name="Dougan E. K."/>
            <person name="Rhodes N."/>
            <person name="Thang M."/>
            <person name="Chan C."/>
        </authorList>
    </citation>
    <scope>NUCLEOTIDE SEQUENCE</scope>
</reference>
<dbReference type="PANTHER" id="PTHR47313">
    <property type="entry name" value="RIBOSOMAL RNA LARGE SUBUNIT METHYLTRANSFERASE K/L"/>
    <property type="match status" value="1"/>
</dbReference>
<dbReference type="GO" id="GO:0070043">
    <property type="term" value="F:rRNA (guanine-N7-)-methyltransferase activity"/>
    <property type="evidence" value="ECO:0007669"/>
    <property type="project" value="TreeGrafter"/>
</dbReference>
<dbReference type="SUPFAM" id="SSF53335">
    <property type="entry name" value="S-adenosyl-L-methionine-dependent methyltransferases"/>
    <property type="match status" value="1"/>
</dbReference>